<reference evidence="7 8" key="1">
    <citation type="submission" date="2018-03" db="EMBL/GenBank/DDBJ databases">
        <title>Genomic Encyclopedia of Archaeal and Bacterial Type Strains, Phase II (KMG-II): from individual species to whole genera.</title>
        <authorList>
            <person name="Goeker M."/>
        </authorList>
    </citation>
    <scope>NUCLEOTIDE SEQUENCE [LARGE SCALE GENOMIC DNA]</scope>
    <source>
        <strain evidence="7 8">DSM 45601</strain>
    </source>
</reference>
<organism evidence="7 8">
    <name type="scientific">Allonocardiopsis opalescens</name>
    <dbReference type="NCBI Taxonomy" id="1144618"/>
    <lineage>
        <taxon>Bacteria</taxon>
        <taxon>Bacillati</taxon>
        <taxon>Actinomycetota</taxon>
        <taxon>Actinomycetes</taxon>
        <taxon>Streptosporangiales</taxon>
        <taxon>Allonocardiopsis</taxon>
    </lineage>
</organism>
<dbReference type="GO" id="GO:0007155">
    <property type="term" value="P:cell adhesion"/>
    <property type="evidence" value="ECO:0007669"/>
    <property type="project" value="InterPro"/>
</dbReference>
<accession>A0A2T0Q2D2</accession>
<keyword evidence="4 6" id="KW-0732">Signal</keyword>
<feature type="signal peptide" evidence="6">
    <location>
        <begin position="1"/>
        <end position="24"/>
    </location>
</feature>
<dbReference type="InterPro" id="IPR022435">
    <property type="entry name" value="Surface-anchored_actinobac"/>
</dbReference>
<comment type="similarity">
    <text evidence="5">Belongs to the bacterial solute-binding protein 9 family.</text>
</comment>
<evidence type="ECO:0000256" key="4">
    <source>
        <dbReference type="ARBA" id="ARBA00022729"/>
    </source>
</evidence>
<dbReference type="AlphaFoldDB" id="A0A2T0Q2D2"/>
<dbReference type="PRINTS" id="PR00690">
    <property type="entry name" value="ADHESNFAMILY"/>
</dbReference>
<dbReference type="Gene3D" id="3.40.50.1980">
    <property type="entry name" value="Nitrogenase molybdenum iron protein domain"/>
    <property type="match status" value="2"/>
</dbReference>
<dbReference type="PANTHER" id="PTHR42953">
    <property type="entry name" value="HIGH-AFFINITY ZINC UPTAKE SYSTEM PROTEIN ZNUA-RELATED"/>
    <property type="match status" value="1"/>
</dbReference>
<proteinExistence type="inferred from homology"/>
<dbReference type="Pfam" id="PF01297">
    <property type="entry name" value="ZnuA"/>
    <property type="match status" value="2"/>
</dbReference>
<keyword evidence="2 5" id="KW-0813">Transport</keyword>
<comment type="subcellular location">
    <subcellularLocation>
        <location evidence="1">Cell envelope</location>
    </subcellularLocation>
</comment>
<dbReference type="OrthoDB" id="4424311at2"/>
<dbReference type="InterPro" id="IPR006128">
    <property type="entry name" value="Lipoprotein_PsaA-like"/>
</dbReference>
<dbReference type="GO" id="GO:0030001">
    <property type="term" value="P:metal ion transport"/>
    <property type="evidence" value="ECO:0007669"/>
    <property type="project" value="InterPro"/>
</dbReference>
<dbReference type="GO" id="GO:0046872">
    <property type="term" value="F:metal ion binding"/>
    <property type="evidence" value="ECO:0007669"/>
    <property type="project" value="UniProtKB-KW"/>
</dbReference>
<comment type="caution">
    <text evidence="7">The sequence shown here is derived from an EMBL/GenBank/DDBJ whole genome shotgun (WGS) entry which is preliminary data.</text>
</comment>
<evidence type="ECO:0000256" key="5">
    <source>
        <dbReference type="RuleBase" id="RU003512"/>
    </source>
</evidence>
<dbReference type="NCBIfam" id="NF038134">
    <property type="entry name" value="choice_anch_M"/>
    <property type="match status" value="1"/>
</dbReference>
<keyword evidence="3" id="KW-0479">Metal-binding</keyword>
<evidence type="ECO:0000256" key="6">
    <source>
        <dbReference type="SAM" id="SignalP"/>
    </source>
</evidence>
<name>A0A2T0Q2D2_9ACTN</name>
<dbReference type="EMBL" id="PVZC01000005">
    <property type="protein sequence ID" value="PRX97951.1"/>
    <property type="molecule type" value="Genomic_DNA"/>
</dbReference>
<evidence type="ECO:0000313" key="8">
    <source>
        <dbReference type="Proteomes" id="UP000237846"/>
    </source>
</evidence>
<dbReference type="InterPro" id="IPR022434">
    <property type="entry name" value="ABC_LPXTG_lipo_actinobac"/>
</dbReference>
<dbReference type="PANTHER" id="PTHR42953:SF1">
    <property type="entry name" value="METAL-BINDING PROTEIN HI_0362-RELATED"/>
    <property type="match status" value="1"/>
</dbReference>
<dbReference type="PRINTS" id="PR00691">
    <property type="entry name" value="ADHESINB"/>
</dbReference>
<protein>
    <submittedName>
        <fullName evidence="7">Anchored repeat ABC transporter substrate-binding protein</fullName>
    </submittedName>
</protein>
<dbReference type="NCBIfam" id="TIGR03772">
    <property type="entry name" value="anch_rpt_subst"/>
    <property type="match status" value="1"/>
</dbReference>
<evidence type="ECO:0000313" key="7">
    <source>
        <dbReference type="EMBL" id="PRX97951.1"/>
    </source>
</evidence>
<evidence type="ECO:0000256" key="3">
    <source>
        <dbReference type="ARBA" id="ARBA00022723"/>
    </source>
</evidence>
<dbReference type="InterPro" id="IPR006127">
    <property type="entry name" value="ZnuA-like"/>
</dbReference>
<dbReference type="GO" id="GO:0030313">
    <property type="term" value="C:cell envelope"/>
    <property type="evidence" value="ECO:0007669"/>
    <property type="project" value="UniProtKB-SubCell"/>
</dbReference>
<evidence type="ECO:0000256" key="1">
    <source>
        <dbReference type="ARBA" id="ARBA00004196"/>
    </source>
</evidence>
<dbReference type="Proteomes" id="UP000237846">
    <property type="component" value="Unassembled WGS sequence"/>
</dbReference>
<evidence type="ECO:0000256" key="2">
    <source>
        <dbReference type="ARBA" id="ARBA00022448"/>
    </source>
</evidence>
<dbReference type="InterPro" id="IPR050492">
    <property type="entry name" value="Bact_metal-bind_prot9"/>
</dbReference>
<feature type="chain" id="PRO_5039497274" evidence="6">
    <location>
        <begin position="25"/>
        <end position="495"/>
    </location>
</feature>
<sequence>MPVGVHRICAAGLAVLLASGCGAAAGSDGGSLRVVASTELVADLVRQVGGERVEVTSVVPPGGDPHSYEPAPDDALSVVEADVGFGNGMLLEEQSITRLLVNNLGEGVPYVPLAEESEAHGARLIPMEENLGLDVLWLGLAVRGEVDDVNAQVHLRATGLDGPGELFVYLTDALGNPEVYIDSADGFDGDGTTLPPAAHTHVSWVFTEPGTYELTLTAELDPGDGERVPAGEAVFTFAVAEEPGAGTAVDFGHADLAVDLDTGEIVVRHDDLGDIAAEDAVLVAPDDGARLEVPDDERFAFLGEPGTPVWELPQAVLGRHVHGEIDPHLWQNVLNTKSYVNVIRDTLAEVDPDGADLYRENAAAYLAELDELHAYVGERLAGIPEENRQLITTHDAFGYLADAYGMSVAGFVVPVPGQEPSAAQVAELAETIAELGVPAVFVEPNLAARADVLRRVADDQGVDVCLVYGDAFYGEVADYQDMMRANADSLAECLR</sequence>
<dbReference type="PROSITE" id="PS51257">
    <property type="entry name" value="PROKAR_LIPOPROTEIN"/>
    <property type="match status" value="1"/>
</dbReference>
<dbReference type="InterPro" id="IPR006129">
    <property type="entry name" value="AdhesinB"/>
</dbReference>
<dbReference type="NCBIfam" id="TIGR03769">
    <property type="entry name" value="P_ac_wall_RPT"/>
    <property type="match status" value="1"/>
</dbReference>
<dbReference type="RefSeq" id="WP_106247775.1">
    <property type="nucleotide sequence ID" value="NZ_PVZC01000005.1"/>
</dbReference>
<gene>
    <name evidence="7" type="ORF">CLV72_105304</name>
</gene>
<keyword evidence="8" id="KW-1185">Reference proteome</keyword>
<dbReference type="SUPFAM" id="SSF53807">
    <property type="entry name" value="Helical backbone' metal receptor"/>
    <property type="match status" value="1"/>
</dbReference>